<dbReference type="EMBL" id="JACBZH010000001">
    <property type="protein sequence ID" value="NYH89479.1"/>
    <property type="molecule type" value="Genomic_DNA"/>
</dbReference>
<dbReference type="InterPro" id="IPR027417">
    <property type="entry name" value="P-loop_NTPase"/>
</dbReference>
<dbReference type="InterPro" id="IPR003593">
    <property type="entry name" value="AAA+_ATPase"/>
</dbReference>
<evidence type="ECO:0000256" key="1">
    <source>
        <dbReference type="ARBA" id="ARBA00004202"/>
    </source>
</evidence>
<sequence>MTTPTRDRADDRRRRPVHDTDATSGSGSAPGPDAPLLSVRDLHVHFRRGKEILRAVDGVSFDLHAGRALAVVGESGSGKTVTARSLLRLLPRNARIADGQVWFNHAAGSRDGDQHANRGDRPGGRGRRDRGAAGPRDLLRLGEREMRRVRGRNIGMVFQNAMEAMNPTLTLERQLTEHLLWHGICGKAEARDRAVRALGDVGIPEPERRIRTYPFQLSGGMRQRAMIAMAMLTQPALLIADEPTTAVDVTVQRQILDLLVEVKNRGTGIVMITHDLGVARYFCDDVVVMYAGRVVERASTPDLLDTPRHPYSVGLLGSCVEIGDRGRALAPIQGAPPDLARRPQGCAFHPRCGMAEAPRCLTDQPLLPLGGDGSGGTGGREAACWKVVPDA</sequence>
<dbReference type="PANTHER" id="PTHR43297:SF2">
    <property type="entry name" value="DIPEPTIDE TRANSPORT ATP-BINDING PROTEIN DPPD"/>
    <property type="match status" value="1"/>
</dbReference>
<dbReference type="PROSITE" id="PS00211">
    <property type="entry name" value="ABC_TRANSPORTER_1"/>
    <property type="match status" value="1"/>
</dbReference>
<dbReference type="GO" id="GO:0005886">
    <property type="term" value="C:plasma membrane"/>
    <property type="evidence" value="ECO:0007669"/>
    <property type="project" value="UniProtKB-SubCell"/>
</dbReference>
<dbReference type="InterPro" id="IPR002195">
    <property type="entry name" value="Dihydroorotase_CS"/>
</dbReference>
<accession>A0A852ZIR5</accession>
<feature type="region of interest" description="Disordered" evidence="8">
    <location>
        <begin position="1"/>
        <end position="36"/>
    </location>
</feature>
<dbReference type="GO" id="GO:0005524">
    <property type="term" value="F:ATP binding"/>
    <property type="evidence" value="ECO:0007669"/>
    <property type="project" value="UniProtKB-KW"/>
</dbReference>
<keyword evidence="6 10" id="KW-0067">ATP-binding</keyword>
<name>A0A852ZIR5_9ACTN</name>
<proteinExistence type="inferred from homology"/>
<dbReference type="Pfam" id="PF08352">
    <property type="entry name" value="oligo_HPY"/>
    <property type="match status" value="1"/>
</dbReference>
<keyword evidence="4" id="KW-1003">Cell membrane</keyword>
<dbReference type="PROSITE" id="PS00482">
    <property type="entry name" value="DIHYDROOROTASE_1"/>
    <property type="match status" value="1"/>
</dbReference>
<reference evidence="10 11" key="1">
    <citation type="submission" date="2020-07" db="EMBL/GenBank/DDBJ databases">
        <title>Sequencing the genomes of 1000 actinobacteria strains.</title>
        <authorList>
            <person name="Klenk H.-P."/>
        </authorList>
    </citation>
    <scope>NUCLEOTIDE SEQUENCE [LARGE SCALE GENOMIC DNA]</scope>
    <source>
        <strain evidence="10 11">DSM 18448</strain>
    </source>
</reference>
<evidence type="ECO:0000256" key="5">
    <source>
        <dbReference type="ARBA" id="ARBA00022741"/>
    </source>
</evidence>
<dbReference type="InterPro" id="IPR003439">
    <property type="entry name" value="ABC_transporter-like_ATP-bd"/>
</dbReference>
<feature type="region of interest" description="Disordered" evidence="8">
    <location>
        <begin position="106"/>
        <end position="136"/>
    </location>
</feature>
<organism evidence="10 11">
    <name type="scientific">Actinopolymorpha rutila</name>
    <dbReference type="NCBI Taxonomy" id="446787"/>
    <lineage>
        <taxon>Bacteria</taxon>
        <taxon>Bacillati</taxon>
        <taxon>Actinomycetota</taxon>
        <taxon>Actinomycetes</taxon>
        <taxon>Propionibacteriales</taxon>
        <taxon>Actinopolymorphaceae</taxon>
        <taxon>Actinopolymorpha</taxon>
    </lineage>
</organism>
<evidence type="ECO:0000313" key="10">
    <source>
        <dbReference type="EMBL" id="NYH89479.1"/>
    </source>
</evidence>
<keyword evidence="11" id="KW-1185">Reference proteome</keyword>
<dbReference type="SUPFAM" id="SSF52540">
    <property type="entry name" value="P-loop containing nucleoside triphosphate hydrolases"/>
    <property type="match status" value="1"/>
</dbReference>
<dbReference type="GO" id="GO:0016812">
    <property type="term" value="F:hydrolase activity, acting on carbon-nitrogen (but not peptide) bonds, in cyclic amides"/>
    <property type="evidence" value="ECO:0007669"/>
    <property type="project" value="InterPro"/>
</dbReference>
<feature type="compositionally biased region" description="Basic and acidic residues" evidence="8">
    <location>
        <begin position="1"/>
        <end position="21"/>
    </location>
</feature>
<evidence type="ECO:0000256" key="2">
    <source>
        <dbReference type="ARBA" id="ARBA00005417"/>
    </source>
</evidence>
<evidence type="ECO:0000256" key="3">
    <source>
        <dbReference type="ARBA" id="ARBA00022448"/>
    </source>
</evidence>
<dbReference type="GO" id="GO:0015833">
    <property type="term" value="P:peptide transport"/>
    <property type="evidence" value="ECO:0007669"/>
    <property type="project" value="InterPro"/>
</dbReference>
<dbReference type="PROSITE" id="PS50893">
    <property type="entry name" value="ABC_TRANSPORTER_2"/>
    <property type="match status" value="1"/>
</dbReference>
<feature type="domain" description="ABC transporter" evidence="9">
    <location>
        <begin position="39"/>
        <end position="316"/>
    </location>
</feature>
<dbReference type="PANTHER" id="PTHR43297">
    <property type="entry name" value="OLIGOPEPTIDE TRANSPORT ATP-BINDING PROTEIN APPD"/>
    <property type="match status" value="1"/>
</dbReference>
<dbReference type="Proteomes" id="UP000579605">
    <property type="component" value="Unassembled WGS sequence"/>
</dbReference>
<dbReference type="InterPro" id="IPR050388">
    <property type="entry name" value="ABC_Ni/Peptide_Import"/>
</dbReference>
<dbReference type="Gene3D" id="3.40.50.300">
    <property type="entry name" value="P-loop containing nucleotide triphosphate hydrolases"/>
    <property type="match status" value="1"/>
</dbReference>
<dbReference type="NCBIfam" id="TIGR01727">
    <property type="entry name" value="oligo_HPY"/>
    <property type="match status" value="1"/>
</dbReference>
<dbReference type="InterPro" id="IPR013563">
    <property type="entry name" value="Oligopep_ABC_C"/>
</dbReference>
<feature type="compositionally biased region" description="Basic and acidic residues" evidence="8">
    <location>
        <begin position="108"/>
        <end position="123"/>
    </location>
</feature>
<comment type="caution">
    <text evidence="10">The sequence shown here is derived from an EMBL/GenBank/DDBJ whole genome shotgun (WGS) entry which is preliminary data.</text>
</comment>
<gene>
    <name evidence="10" type="ORF">F4554_002117</name>
</gene>
<keyword evidence="5" id="KW-0547">Nucleotide-binding</keyword>
<dbReference type="AlphaFoldDB" id="A0A852ZIR5"/>
<keyword evidence="3" id="KW-0813">Transport</keyword>
<comment type="similarity">
    <text evidence="2">Belongs to the ABC transporter superfamily.</text>
</comment>
<evidence type="ECO:0000259" key="9">
    <source>
        <dbReference type="PROSITE" id="PS50893"/>
    </source>
</evidence>
<evidence type="ECO:0000256" key="7">
    <source>
        <dbReference type="ARBA" id="ARBA00023136"/>
    </source>
</evidence>
<dbReference type="Pfam" id="PF00005">
    <property type="entry name" value="ABC_tran"/>
    <property type="match status" value="1"/>
</dbReference>
<keyword evidence="7" id="KW-0472">Membrane</keyword>
<comment type="subcellular location">
    <subcellularLocation>
        <location evidence="1">Cell membrane</location>
        <topology evidence="1">Peripheral membrane protein</topology>
    </subcellularLocation>
</comment>
<dbReference type="RefSeq" id="WP_179787200.1">
    <property type="nucleotide sequence ID" value="NZ_BAAARR010000008.1"/>
</dbReference>
<evidence type="ECO:0000256" key="6">
    <source>
        <dbReference type="ARBA" id="ARBA00022840"/>
    </source>
</evidence>
<evidence type="ECO:0000313" key="11">
    <source>
        <dbReference type="Proteomes" id="UP000579605"/>
    </source>
</evidence>
<dbReference type="SMART" id="SM00382">
    <property type="entry name" value="AAA"/>
    <property type="match status" value="1"/>
</dbReference>
<dbReference type="InterPro" id="IPR017871">
    <property type="entry name" value="ABC_transporter-like_CS"/>
</dbReference>
<protein>
    <submittedName>
        <fullName evidence="10">Oligopeptide/dipeptide ABC transporter ATP-binding protein</fullName>
    </submittedName>
</protein>
<evidence type="ECO:0000256" key="8">
    <source>
        <dbReference type="SAM" id="MobiDB-lite"/>
    </source>
</evidence>
<evidence type="ECO:0000256" key="4">
    <source>
        <dbReference type="ARBA" id="ARBA00022475"/>
    </source>
</evidence>
<dbReference type="GO" id="GO:0016887">
    <property type="term" value="F:ATP hydrolysis activity"/>
    <property type="evidence" value="ECO:0007669"/>
    <property type="project" value="InterPro"/>
</dbReference>
<dbReference type="CDD" id="cd03257">
    <property type="entry name" value="ABC_NikE_OppD_transporters"/>
    <property type="match status" value="1"/>
</dbReference>